<gene>
    <name evidence="5" type="ORF">Cvel_7797</name>
</gene>
<feature type="compositionally biased region" description="Basic and acidic residues" evidence="3">
    <location>
        <begin position="1"/>
        <end position="11"/>
    </location>
</feature>
<dbReference type="PANTHER" id="PTHR27001">
    <property type="entry name" value="OS01G0253100 PROTEIN"/>
    <property type="match status" value="1"/>
</dbReference>
<feature type="region of interest" description="Disordered" evidence="3">
    <location>
        <begin position="344"/>
        <end position="375"/>
    </location>
</feature>
<evidence type="ECO:0000256" key="3">
    <source>
        <dbReference type="SAM" id="MobiDB-lite"/>
    </source>
</evidence>
<dbReference type="AlphaFoldDB" id="A0A0G4HPL3"/>
<feature type="region of interest" description="Disordered" evidence="3">
    <location>
        <begin position="398"/>
        <end position="485"/>
    </location>
</feature>
<dbReference type="VEuPathDB" id="CryptoDB:Cvel_7797"/>
<dbReference type="SUPFAM" id="SSF56112">
    <property type="entry name" value="Protein kinase-like (PK-like)"/>
    <property type="match status" value="1"/>
</dbReference>
<feature type="compositionally biased region" description="Basic and acidic residues" evidence="3">
    <location>
        <begin position="422"/>
        <end position="460"/>
    </location>
</feature>
<proteinExistence type="predicted"/>
<dbReference type="PANTHER" id="PTHR27001:SF931">
    <property type="entry name" value="OS11G0664100 PROTEIN"/>
    <property type="match status" value="1"/>
</dbReference>
<sequence length="907" mass="100903">MRPLDSPDRFVPRYSSSTVKSPPSPSQNARIDRLQAIFRYLLRAEESIRSTALNAENANEDERFACWMATSEYAIFSEWTLDELDVFIEKLPELVRLQLSILEEARQAAFLLLFKRREARPLPSAVSKSFDPLLKKEVEAVATALLADGGPEGRVVWVKGEKEEEGGQATMFQGVMIPRPPDLSAPSAASPTPVSSSSASPGLAASSAAEMQNGVPPSADAPSGASGGTGGGSLGVAVHRQHPRWQLRAIRLAWSIERSLKATQHSVEVLGGLVHPHLMRTLGFCVDLLDSFTVSEWIIGGDLFSSLLPYQAKLASHIASYMTRHRISLIPDATDSSTNLVKQQQKVKASPTGDTAELLSGGEEEDGQRDGKGVFQERMRKAIAKRKQRRKTFACFHCGRTGSDDEEVDDEEPPVFPRQQIPKREGETEEETAQREKDRQREEARQKRREEDKEKLREAAPIRNTLKPQRNFRWQLGRKSRPSHGLPRFENFPPLFFLEDPMSSAYSNFNVAGPAPEREKDKESHPPRRGFKGAFSSRGPGGKRCLVDFRDLRQRLDLCMQLSRVVTYLHEKGVGHFDLSLKNVMLDTERRRLVLIDMGSACRVNGDGDVEKIHSQFAYTRAYIHPQKMIGGHWNVRDDVHALLLLCSEILGGPDAALWKVLPPVFPYPFPLDVEGIPCGIASWLREALEIPVDKSNHYEKPTASEVMKAMEVTFETVALPSRASSSVLSILRRPFMHPPVQQQSQQQLGNPTERPERLPTGGRDPNASPLMEREEEELESDHFQKISKEPQATNIMRKSSANSIASLPSLRSTQQILRVPSANRPEMQWEESEEDHGRHSSPNTNAVTLQDRKPLSSKNAEPRLAPMKPPPRIAINGGADSRKQSPVASPHPGSPSGVFPEAFSGS</sequence>
<feature type="region of interest" description="Disordered" evidence="3">
    <location>
        <begin position="816"/>
        <end position="907"/>
    </location>
</feature>
<evidence type="ECO:0000256" key="2">
    <source>
        <dbReference type="ARBA" id="ARBA00022840"/>
    </source>
</evidence>
<keyword evidence="2" id="KW-0067">ATP-binding</keyword>
<feature type="region of interest" description="Disordered" evidence="3">
    <location>
        <begin position="510"/>
        <end position="539"/>
    </location>
</feature>
<dbReference type="PROSITE" id="PS00109">
    <property type="entry name" value="PROTEIN_KINASE_TYR"/>
    <property type="match status" value="1"/>
</dbReference>
<feature type="region of interest" description="Disordered" evidence="3">
    <location>
        <begin position="1"/>
        <end position="28"/>
    </location>
</feature>
<feature type="region of interest" description="Disordered" evidence="3">
    <location>
        <begin position="175"/>
        <end position="236"/>
    </location>
</feature>
<dbReference type="Gene3D" id="1.10.510.10">
    <property type="entry name" value="Transferase(Phosphotransferase) domain 1"/>
    <property type="match status" value="1"/>
</dbReference>
<evidence type="ECO:0000259" key="4">
    <source>
        <dbReference type="PROSITE" id="PS50011"/>
    </source>
</evidence>
<dbReference type="GO" id="GO:0004672">
    <property type="term" value="F:protein kinase activity"/>
    <property type="evidence" value="ECO:0007669"/>
    <property type="project" value="InterPro"/>
</dbReference>
<dbReference type="PROSITE" id="PS50011">
    <property type="entry name" value="PROTEIN_KINASE_DOM"/>
    <property type="match status" value="1"/>
</dbReference>
<reference evidence="5" key="1">
    <citation type="submission" date="2014-11" db="EMBL/GenBank/DDBJ databases">
        <authorList>
            <person name="Otto D Thomas"/>
            <person name="Naeem Raeece"/>
        </authorList>
    </citation>
    <scope>NUCLEOTIDE SEQUENCE</scope>
</reference>
<evidence type="ECO:0000256" key="1">
    <source>
        <dbReference type="ARBA" id="ARBA00022741"/>
    </source>
</evidence>
<feature type="region of interest" description="Disordered" evidence="3">
    <location>
        <begin position="740"/>
        <end position="784"/>
    </location>
</feature>
<feature type="domain" description="Protein kinase" evidence="4">
    <location>
        <begin position="364"/>
        <end position="759"/>
    </location>
</feature>
<dbReference type="Pfam" id="PF00069">
    <property type="entry name" value="Pkinase"/>
    <property type="match status" value="1"/>
</dbReference>
<feature type="compositionally biased region" description="Acidic residues" evidence="3">
    <location>
        <begin position="404"/>
        <end position="413"/>
    </location>
</feature>
<organism evidence="5">
    <name type="scientific">Chromera velia CCMP2878</name>
    <dbReference type="NCBI Taxonomy" id="1169474"/>
    <lineage>
        <taxon>Eukaryota</taxon>
        <taxon>Sar</taxon>
        <taxon>Alveolata</taxon>
        <taxon>Colpodellida</taxon>
        <taxon>Chromeraceae</taxon>
        <taxon>Chromera</taxon>
    </lineage>
</organism>
<accession>A0A0G4HPL3</accession>
<dbReference type="InterPro" id="IPR011009">
    <property type="entry name" value="Kinase-like_dom_sf"/>
</dbReference>
<feature type="compositionally biased region" description="Basic and acidic residues" evidence="3">
    <location>
        <begin position="516"/>
        <end position="526"/>
    </location>
</feature>
<feature type="compositionally biased region" description="Gly residues" evidence="3">
    <location>
        <begin position="225"/>
        <end position="234"/>
    </location>
</feature>
<dbReference type="GO" id="GO:0005524">
    <property type="term" value="F:ATP binding"/>
    <property type="evidence" value="ECO:0007669"/>
    <property type="project" value="UniProtKB-KW"/>
</dbReference>
<dbReference type="InterPro" id="IPR008266">
    <property type="entry name" value="Tyr_kinase_AS"/>
</dbReference>
<protein>
    <recommendedName>
        <fullName evidence="4">Protein kinase domain-containing protein</fullName>
    </recommendedName>
</protein>
<dbReference type="InterPro" id="IPR000719">
    <property type="entry name" value="Prot_kinase_dom"/>
</dbReference>
<evidence type="ECO:0000313" key="5">
    <source>
        <dbReference type="EMBL" id="CEM46159.1"/>
    </source>
</evidence>
<name>A0A0G4HPL3_9ALVE</name>
<dbReference type="EMBL" id="CDMZ01003381">
    <property type="protein sequence ID" value="CEM46159.1"/>
    <property type="molecule type" value="Genomic_DNA"/>
</dbReference>
<keyword evidence="1" id="KW-0547">Nucleotide-binding</keyword>
<feature type="compositionally biased region" description="Low complexity" evidence="3">
    <location>
        <begin position="184"/>
        <end position="224"/>
    </location>
</feature>
<dbReference type="GO" id="GO:0005886">
    <property type="term" value="C:plasma membrane"/>
    <property type="evidence" value="ECO:0007669"/>
    <property type="project" value="TreeGrafter"/>
</dbReference>